<proteinExistence type="predicted"/>
<feature type="domain" description="HTH cro/C1-type" evidence="1">
    <location>
        <begin position="21"/>
        <end position="54"/>
    </location>
</feature>
<protein>
    <submittedName>
        <fullName evidence="2">Transcriptional regulator</fullName>
    </submittedName>
</protein>
<evidence type="ECO:0000259" key="1">
    <source>
        <dbReference type="PROSITE" id="PS50943"/>
    </source>
</evidence>
<dbReference type="EMBL" id="CP029189">
    <property type="protein sequence ID" value="QES59050.1"/>
    <property type="molecule type" value="Genomic_DNA"/>
</dbReference>
<reference evidence="2 3" key="1">
    <citation type="submission" date="2018-05" db="EMBL/GenBank/DDBJ databases">
        <title>Streptomyces venezuelae.</title>
        <authorList>
            <person name="Kim W."/>
            <person name="Lee N."/>
            <person name="Cho B.-K."/>
        </authorList>
    </citation>
    <scope>NUCLEOTIDE SEQUENCE [LARGE SCALE GENOMIC DNA]</scope>
    <source>
        <strain evidence="2 3">ATCC 21018</strain>
    </source>
</reference>
<evidence type="ECO:0000313" key="2">
    <source>
        <dbReference type="EMBL" id="QES59050.1"/>
    </source>
</evidence>
<name>A0A5P2DX80_STRVZ</name>
<dbReference type="Proteomes" id="UP000324101">
    <property type="component" value="Chromosome"/>
</dbReference>
<dbReference type="InterPro" id="IPR043917">
    <property type="entry name" value="DUF5753"/>
</dbReference>
<sequence>MPPRKRARPNATTMKMVGAMVAAARIAKNLTQKQLGELVRLDAETIASIEQGRRALMPNVAELMDFHLGLPGLLTVAANELPAVDATPPWAEEYMDLEAKAIALSWFDNQVVPGLLQTESYARAVFRCRVPAHPEEEIEALTARRIARQEILRRSTPPTLSFVVWEAVLRDRLGGDEVYAEQLRHLRACADLPDVSLQVMPLGGTSHAALDGPFTIMETQAHQHLGYTETQRGSHLISDPNEVSIMARRYAMLRTQALNTEQTQGLLGHLLGET</sequence>
<dbReference type="SMART" id="SM00530">
    <property type="entry name" value="HTH_XRE"/>
    <property type="match status" value="1"/>
</dbReference>
<dbReference type="Pfam" id="PF01381">
    <property type="entry name" value="HTH_3"/>
    <property type="match status" value="1"/>
</dbReference>
<gene>
    <name evidence="2" type="ORF">DEJ51_19005</name>
</gene>
<dbReference type="OrthoDB" id="5177600at2"/>
<dbReference type="SUPFAM" id="SSF47413">
    <property type="entry name" value="lambda repressor-like DNA-binding domains"/>
    <property type="match status" value="1"/>
</dbReference>
<dbReference type="RefSeq" id="WP_150258664.1">
    <property type="nucleotide sequence ID" value="NZ_CP029189.1"/>
</dbReference>
<dbReference type="GO" id="GO:0003677">
    <property type="term" value="F:DNA binding"/>
    <property type="evidence" value="ECO:0007669"/>
    <property type="project" value="InterPro"/>
</dbReference>
<dbReference type="Gene3D" id="1.10.260.40">
    <property type="entry name" value="lambda repressor-like DNA-binding domains"/>
    <property type="match status" value="1"/>
</dbReference>
<dbReference type="CDD" id="cd00093">
    <property type="entry name" value="HTH_XRE"/>
    <property type="match status" value="1"/>
</dbReference>
<dbReference type="InterPro" id="IPR001387">
    <property type="entry name" value="Cro/C1-type_HTH"/>
</dbReference>
<organism evidence="2 3">
    <name type="scientific">Streptomyces venezuelae</name>
    <dbReference type="NCBI Taxonomy" id="54571"/>
    <lineage>
        <taxon>Bacteria</taxon>
        <taxon>Bacillati</taxon>
        <taxon>Actinomycetota</taxon>
        <taxon>Actinomycetes</taxon>
        <taxon>Kitasatosporales</taxon>
        <taxon>Streptomycetaceae</taxon>
        <taxon>Streptomyces</taxon>
    </lineage>
</organism>
<evidence type="ECO:0000313" key="3">
    <source>
        <dbReference type="Proteomes" id="UP000324101"/>
    </source>
</evidence>
<dbReference type="PROSITE" id="PS50943">
    <property type="entry name" value="HTH_CROC1"/>
    <property type="match status" value="1"/>
</dbReference>
<accession>A0A5P2DX80</accession>
<dbReference type="InterPro" id="IPR010982">
    <property type="entry name" value="Lambda_DNA-bd_dom_sf"/>
</dbReference>
<dbReference type="Pfam" id="PF19054">
    <property type="entry name" value="DUF5753"/>
    <property type="match status" value="1"/>
</dbReference>
<dbReference type="AlphaFoldDB" id="A0A5P2DX80"/>